<organism evidence="1 2">
    <name type="scientific">Sporomusa acidovorans (strain ATCC 49682 / DSM 3132 / Mol)</name>
    <dbReference type="NCBI Taxonomy" id="1123286"/>
    <lineage>
        <taxon>Bacteria</taxon>
        <taxon>Bacillati</taxon>
        <taxon>Bacillota</taxon>
        <taxon>Negativicutes</taxon>
        <taxon>Selenomonadales</taxon>
        <taxon>Sporomusaceae</taxon>
        <taxon>Sporomusa</taxon>
    </lineage>
</organism>
<dbReference type="InterPro" id="IPR014729">
    <property type="entry name" value="Rossmann-like_a/b/a_fold"/>
</dbReference>
<proteinExistence type="predicted"/>
<sequence length="286" mass="33653">MNMENLANINEFGEVYGRFCKTIEDFDLLNDIKEIVFLFSGGKDATFGFYFMNKYIRENMPNIKLHALMVTYPTHVYYKKDKKKYDSFQRVINFWNNIGVSFEIFDSDKEDLNKESTDGCKTCKSIRKKIIDNYLSNITDKKNTAIVTGYTLYDVLAYLQEYSLVTNFSLKMDGYDKRTTGRVMNCLHKMNIKENLPNGFRIIRPLLVFKEDEIRNYLHNFNIPYVDTPCVVAPTKHKRAYFQSLNVVSHINNSNYSGVLTFLKKNHIEFPNSFEDIEYDNFFTDC</sequence>
<dbReference type="EMBL" id="CP155571">
    <property type="protein sequence ID" value="XFO70886.1"/>
    <property type="molecule type" value="Genomic_DNA"/>
</dbReference>
<evidence type="ECO:0000313" key="1">
    <source>
        <dbReference type="EMBL" id="XFO70886.1"/>
    </source>
</evidence>
<keyword evidence="2" id="KW-1185">Reference proteome</keyword>
<reference evidence="1" key="1">
    <citation type="submission" date="2024-05" db="EMBL/GenBank/DDBJ databases">
        <title>Isolation and characterization of Sporomusa carbonis sp. nov., a carboxydotrophic hydrogenogen in the genus of Sporomusa isolated from a charcoal burning pile.</title>
        <authorList>
            <person name="Boeer T."/>
            <person name="Rosenbaum F."/>
            <person name="Eysell L."/>
            <person name="Mueller V."/>
            <person name="Daniel R."/>
            <person name="Poehlein A."/>
        </authorList>
    </citation>
    <scope>NUCLEOTIDE SEQUENCE [LARGE SCALE GENOMIC DNA]</scope>
    <source>
        <strain evidence="1">DSM 3132</strain>
    </source>
</reference>
<evidence type="ECO:0000313" key="2">
    <source>
        <dbReference type="Proteomes" id="UP000216052"/>
    </source>
</evidence>
<dbReference type="Proteomes" id="UP000216052">
    <property type="component" value="Chromosome"/>
</dbReference>
<dbReference type="Gene3D" id="3.40.50.620">
    <property type="entry name" value="HUPs"/>
    <property type="match status" value="1"/>
</dbReference>
<dbReference type="RefSeq" id="WP_211285100.1">
    <property type="nucleotide sequence ID" value="NZ_CP155571.1"/>
</dbReference>
<evidence type="ECO:0008006" key="3">
    <source>
        <dbReference type="Google" id="ProtNLM"/>
    </source>
</evidence>
<protein>
    <recommendedName>
        <fullName evidence="3">tRNA 2-thiocytidine biosynthesis protein TtcA</fullName>
    </recommendedName>
</protein>
<gene>
    <name evidence="1" type="ORF">SPACI_008860</name>
</gene>
<name>A0ABZ3IYW8_SPOA4</name>
<accession>A0ABZ3IYW8</accession>
<dbReference type="SUPFAM" id="SSF52402">
    <property type="entry name" value="Adenine nucleotide alpha hydrolases-like"/>
    <property type="match status" value="1"/>
</dbReference>